<proteinExistence type="predicted"/>
<dbReference type="EMBL" id="BSYO01000009">
    <property type="protein sequence ID" value="GMH09768.1"/>
    <property type="molecule type" value="Genomic_DNA"/>
</dbReference>
<keyword evidence="3" id="KW-1185">Reference proteome</keyword>
<evidence type="ECO:0000313" key="2">
    <source>
        <dbReference type="EMBL" id="GMH09768.1"/>
    </source>
</evidence>
<gene>
    <name evidence="2" type="ORF">Nepgr_011609</name>
</gene>
<reference evidence="2" key="1">
    <citation type="submission" date="2023-05" db="EMBL/GenBank/DDBJ databases">
        <title>Nepenthes gracilis genome sequencing.</title>
        <authorList>
            <person name="Fukushima K."/>
        </authorList>
    </citation>
    <scope>NUCLEOTIDE SEQUENCE</scope>
    <source>
        <strain evidence="2">SING2019-196</strain>
    </source>
</reference>
<dbReference type="AlphaFoldDB" id="A0AAD3SEH3"/>
<evidence type="ECO:0000313" key="3">
    <source>
        <dbReference type="Proteomes" id="UP001279734"/>
    </source>
</evidence>
<organism evidence="2 3">
    <name type="scientific">Nepenthes gracilis</name>
    <name type="common">Slender pitcher plant</name>
    <dbReference type="NCBI Taxonomy" id="150966"/>
    <lineage>
        <taxon>Eukaryota</taxon>
        <taxon>Viridiplantae</taxon>
        <taxon>Streptophyta</taxon>
        <taxon>Embryophyta</taxon>
        <taxon>Tracheophyta</taxon>
        <taxon>Spermatophyta</taxon>
        <taxon>Magnoliopsida</taxon>
        <taxon>eudicotyledons</taxon>
        <taxon>Gunneridae</taxon>
        <taxon>Pentapetalae</taxon>
        <taxon>Caryophyllales</taxon>
        <taxon>Nepenthaceae</taxon>
        <taxon>Nepenthes</taxon>
    </lineage>
</organism>
<comment type="caution">
    <text evidence="2">The sequence shown here is derived from an EMBL/GenBank/DDBJ whole genome shotgun (WGS) entry which is preliminary data.</text>
</comment>
<protein>
    <submittedName>
        <fullName evidence="2">Uncharacterized protein</fullName>
    </submittedName>
</protein>
<accession>A0AAD3SEH3</accession>
<evidence type="ECO:0000256" key="1">
    <source>
        <dbReference type="SAM" id="MobiDB-lite"/>
    </source>
</evidence>
<dbReference type="Proteomes" id="UP001279734">
    <property type="component" value="Unassembled WGS sequence"/>
</dbReference>
<feature type="region of interest" description="Disordered" evidence="1">
    <location>
        <begin position="48"/>
        <end position="77"/>
    </location>
</feature>
<name>A0AAD3SEH3_NEPGR</name>
<sequence>MFCGGSGINLEIGAVSVAGPSMEDSKVASMLCVGADCSTNLDLQNGPPIALAGSPTGRPKLSPDHTTGSGTVSPLLPPSDEVEHCHSEKLMSVKHIPGHSGASFEWSLIHLLNCAAVLRCLVFDSCSGKPPGATVSLVLAATDLLYVITHYLVAAAIDGFEALKMLLEGSGCQG</sequence>